<dbReference type="InterPro" id="IPR027417">
    <property type="entry name" value="P-loop_NTPase"/>
</dbReference>
<dbReference type="Proteomes" id="UP000198953">
    <property type="component" value="Unassembled WGS sequence"/>
</dbReference>
<sequence>MNIPDVEFTRIRSLGPGGQRDGYEQFICEQVAQESPAADAKFVSLHGAGGDGGIECYWTLPGGTEHGWQAKYWTTHTDVDKAQLDKSVKAALDQHPNLTKYVIAIPVDPTGPTGGRGKSLLEKINDPGGWLEGWKSMATARGMTVEFELEWATNIIVRLERLDTTGIQRRYWFDADVLAVQWWNDRLQEAIDAARPRYMPELNVEVPAARSIAALCSDDEWWAVVRDQIDQVNDSVRRVRNAKDEVLAADLSTALDAATKVTDALAAWHTSRTTTGLDDLAQALDEASKIVSDQEAVEAAAMNAKYPDHNWDTQSWRQFQAEYQVSFPAAPVDALRELSEKLTDATGLLISPVGRLAAAQVALMTGAAGIGKTYLAIDAVARRLGQGRPSVMMHGRWFTDRDPLTHLRDVLKTPSDLTSEEAIALLDESARVAGVPTLLVIDALNDTRPRSTWRDNLERLITTVSRYPNLRLLLTARTHYVGQVLPPGLTLPRFEHTGFEGVEFEAVSEYAAFYGLEPPTSPPIHGEFDNPLYLRLVCEALKNNTRLSLDQANMGLDELTRMVLDNANNIVSDRIDASPSDRLVHQAMHALASAIADGGGDPLLTRAQAQAQLAPIWSDRSAEKSLLDALIAQGLVEEDVVPDGSPFGADIIAITFERIGHHLIVSDALSDVTEAAGITAELGGRLGRVIGLGGTVDLGLLEAMSVVVAERFGLELTEFRTEIGDDDAIAAAVVAGIGWRNDSSITDATRDVVVDALRRADVCSDALTMLFRLAARPDHPLNADWLHEFLTGLNMGARDSFLLGWFHITHGTSGAVDRLIRWAREKPLDHVGEHTTRLWVTALLWATSASDRRVRDPVAIAAVRLLTRHPGQAAGLLDRFTVVDDEWVVERACEAAYAALLANGTQDDWAAAAEVVWKNIFSVPSAVTPNAAVRDAARSILEAANNRGALPAGVTVDQIRPPYTSDWPLTWPTDTDIAAYDTSSYPKLVRSATGDDFFIYQLSPELRDRPGLDLPAAARWVVTEVIRLGYQPQLHASFDGYVVGKFGIGRSKPAWIERIGKKYQWIALNRLIGIVSDHAPKTPDRWDPPAPAVPGPHTHISRQVDPTIVEFAPADQTPRPWVPAYDWALTVAKTDAEWIADDTDLPDVAVNEAILEGRPHIVLSGTYDWNNGSDTTKRTRGIWTHLYTHLVATQDLATAISELEGRDLLGKSIANNPEMHHGYIGEFPYGHHHGEGLHVMRHEWTEPLTVPTQPAAWRILGEYEYAPGDQNTISLYMPAPEFFGLAPGELHWNGRNGWTDDTGQLVATVRHSVNVGQNELLVDAEWLERWLIAEQKSLVWVENTGKDVYRDFSGGGDHPGRLTRSQVRSWTPGEGIQTAAPGWYRVAASTS</sequence>
<proteinExistence type="predicted"/>
<dbReference type="OrthoDB" id="3488576at2"/>
<organism evidence="1 2">
    <name type="scientific">Nonomuraea pusilla</name>
    <dbReference type="NCBI Taxonomy" id="46177"/>
    <lineage>
        <taxon>Bacteria</taxon>
        <taxon>Bacillati</taxon>
        <taxon>Actinomycetota</taxon>
        <taxon>Actinomycetes</taxon>
        <taxon>Streptosporangiales</taxon>
        <taxon>Streptosporangiaceae</taxon>
        <taxon>Nonomuraea</taxon>
    </lineage>
</organism>
<reference evidence="1 2" key="1">
    <citation type="submission" date="2016-10" db="EMBL/GenBank/DDBJ databases">
        <authorList>
            <person name="de Groot N.N."/>
        </authorList>
    </citation>
    <scope>NUCLEOTIDE SEQUENCE [LARGE SCALE GENOMIC DNA]</scope>
    <source>
        <strain evidence="1 2">DSM 43357</strain>
    </source>
</reference>
<name>A0A1H7MTX1_9ACTN</name>
<dbReference type="EMBL" id="FOBF01000004">
    <property type="protein sequence ID" value="SEL14248.1"/>
    <property type="molecule type" value="Genomic_DNA"/>
</dbReference>
<evidence type="ECO:0000313" key="2">
    <source>
        <dbReference type="Proteomes" id="UP000198953"/>
    </source>
</evidence>
<evidence type="ECO:0000313" key="1">
    <source>
        <dbReference type="EMBL" id="SEL14248.1"/>
    </source>
</evidence>
<protein>
    <recommendedName>
        <fullName evidence="3">NACHT domain-containing protein</fullName>
    </recommendedName>
</protein>
<dbReference type="STRING" id="46177.SAMN05660976_01802"/>
<keyword evidence="2" id="KW-1185">Reference proteome</keyword>
<accession>A0A1H7MTX1</accession>
<evidence type="ECO:0008006" key="3">
    <source>
        <dbReference type="Google" id="ProtNLM"/>
    </source>
</evidence>
<gene>
    <name evidence="1" type="ORF">SAMN05660976_01802</name>
</gene>
<dbReference type="SUPFAM" id="SSF52540">
    <property type="entry name" value="P-loop containing nucleoside triphosphate hydrolases"/>
    <property type="match status" value="1"/>
</dbReference>
<dbReference type="RefSeq" id="WP_091099610.1">
    <property type="nucleotide sequence ID" value="NZ_FOBF01000004.1"/>
</dbReference>